<organism evidence="6 7">
    <name type="scientific">Eubacterium limosum</name>
    <dbReference type="NCBI Taxonomy" id="1736"/>
    <lineage>
        <taxon>Bacteria</taxon>
        <taxon>Bacillati</taxon>
        <taxon>Bacillota</taxon>
        <taxon>Clostridia</taxon>
        <taxon>Eubacteriales</taxon>
        <taxon>Eubacteriaceae</taxon>
        <taxon>Eubacterium</taxon>
    </lineage>
</organism>
<evidence type="ECO:0000313" key="6">
    <source>
        <dbReference type="EMBL" id="ARD64953.1"/>
    </source>
</evidence>
<evidence type="ECO:0000256" key="4">
    <source>
        <dbReference type="ARBA" id="ARBA00023163"/>
    </source>
</evidence>
<keyword evidence="1" id="KW-0805">Transcription regulation</keyword>
<protein>
    <submittedName>
        <fullName evidence="6">RNA polymerase</fullName>
    </submittedName>
</protein>
<dbReference type="PANTHER" id="PTHR30385">
    <property type="entry name" value="SIGMA FACTOR F FLAGELLAR"/>
    <property type="match status" value="1"/>
</dbReference>
<dbReference type="NCBIfam" id="TIGR02937">
    <property type="entry name" value="sigma70-ECF"/>
    <property type="match status" value="1"/>
</dbReference>
<proteinExistence type="predicted"/>
<evidence type="ECO:0000256" key="2">
    <source>
        <dbReference type="ARBA" id="ARBA00023082"/>
    </source>
</evidence>
<dbReference type="Pfam" id="PF08281">
    <property type="entry name" value="Sigma70_r4_2"/>
    <property type="match status" value="1"/>
</dbReference>
<dbReference type="Gene3D" id="1.10.10.10">
    <property type="entry name" value="Winged helix-like DNA-binding domain superfamily/Winged helix DNA-binding domain"/>
    <property type="match status" value="1"/>
</dbReference>
<feature type="domain" description="RNA polymerase sigma factor 70 region 4 type 2" evidence="5">
    <location>
        <begin position="135"/>
        <end position="187"/>
    </location>
</feature>
<dbReference type="InterPro" id="IPR013249">
    <property type="entry name" value="RNA_pol_sigma70_r4_t2"/>
</dbReference>
<dbReference type="Proteomes" id="UP000192391">
    <property type="component" value="Chromosome"/>
</dbReference>
<evidence type="ECO:0000256" key="1">
    <source>
        <dbReference type="ARBA" id="ARBA00023015"/>
    </source>
</evidence>
<accession>A0AAC9QSL2</accession>
<dbReference type="GO" id="GO:0016987">
    <property type="term" value="F:sigma factor activity"/>
    <property type="evidence" value="ECO:0007669"/>
    <property type="project" value="UniProtKB-KW"/>
</dbReference>
<evidence type="ECO:0000259" key="5">
    <source>
        <dbReference type="Pfam" id="PF08281"/>
    </source>
</evidence>
<sequence>MDYQEIDALALKAKQGDASAAGLLERCFRPLMLSAAGFGKTENYSFEDSLQDARLAFLEGIQAFDMAAGTGFAAFIKPYVYQKGQNRRRKCLRRLVRDVPADAKAGNEDGETFISLLEDPGADIESGYIHREELERLTAALKELTPEERALLKAVYGKNQSIRRASQSLGVGYSTLQYRHSRLLKKLRGQL</sequence>
<dbReference type="EMBL" id="CP019962">
    <property type="protein sequence ID" value="ARD64953.1"/>
    <property type="molecule type" value="Genomic_DNA"/>
</dbReference>
<keyword evidence="3" id="KW-0238">DNA-binding</keyword>
<name>A0AAC9QSL2_EUBLI</name>
<reference evidence="7" key="1">
    <citation type="journal article" date="2017" name="Sci. Rep.">
        <title>Determination of the Genome and Primary Transcriptome of Syngas Fermenting Eubacterium limosum ATCC 8486.</title>
        <authorList>
            <person name="Song Y."/>
            <person name="Shin J."/>
            <person name="Jeong Y."/>
            <person name="Jin S."/>
            <person name="Lee J.K."/>
            <person name="Kim D.R."/>
            <person name="Kim S.C."/>
            <person name="Cho S."/>
            <person name="Cho B.K."/>
        </authorList>
    </citation>
    <scope>NUCLEOTIDE SEQUENCE [LARGE SCALE GENOMIC DNA]</scope>
    <source>
        <strain evidence="7">ATCC 8486</strain>
    </source>
</reference>
<gene>
    <name evidence="6" type="ORF">B2M23_05075</name>
</gene>
<evidence type="ECO:0000256" key="3">
    <source>
        <dbReference type="ARBA" id="ARBA00023125"/>
    </source>
</evidence>
<dbReference type="KEGG" id="elim:B2M23_05075"/>
<dbReference type="GO" id="GO:0003677">
    <property type="term" value="F:DNA binding"/>
    <property type="evidence" value="ECO:0007669"/>
    <property type="project" value="UniProtKB-KW"/>
</dbReference>
<dbReference type="RefSeq" id="WP_038351827.1">
    <property type="nucleotide sequence ID" value="NZ_CP019962.1"/>
</dbReference>
<keyword evidence="4" id="KW-0804">Transcription</keyword>
<dbReference type="SUPFAM" id="SSF88946">
    <property type="entry name" value="Sigma2 domain of RNA polymerase sigma factors"/>
    <property type="match status" value="1"/>
</dbReference>
<dbReference type="InterPro" id="IPR013324">
    <property type="entry name" value="RNA_pol_sigma_r3/r4-like"/>
</dbReference>
<dbReference type="InterPro" id="IPR014284">
    <property type="entry name" value="RNA_pol_sigma-70_dom"/>
</dbReference>
<dbReference type="SUPFAM" id="SSF88659">
    <property type="entry name" value="Sigma3 and sigma4 domains of RNA polymerase sigma factors"/>
    <property type="match status" value="1"/>
</dbReference>
<dbReference type="InterPro" id="IPR013325">
    <property type="entry name" value="RNA_pol_sigma_r2"/>
</dbReference>
<dbReference type="InterPro" id="IPR036388">
    <property type="entry name" value="WH-like_DNA-bd_sf"/>
</dbReference>
<dbReference type="AlphaFoldDB" id="A0AAC9QSL2"/>
<keyword evidence="2" id="KW-0731">Sigma factor</keyword>
<dbReference type="PANTHER" id="PTHR30385:SF7">
    <property type="entry name" value="RNA POLYMERASE SIGMA FACTOR FLIA"/>
    <property type="match status" value="1"/>
</dbReference>
<evidence type="ECO:0000313" key="7">
    <source>
        <dbReference type="Proteomes" id="UP000192391"/>
    </source>
</evidence>
<dbReference type="GO" id="GO:0006352">
    <property type="term" value="P:DNA-templated transcription initiation"/>
    <property type="evidence" value="ECO:0007669"/>
    <property type="project" value="InterPro"/>
</dbReference>